<dbReference type="GO" id="GO:0031419">
    <property type="term" value="F:cobalamin binding"/>
    <property type="evidence" value="ECO:0007669"/>
    <property type="project" value="InterPro"/>
</dbReference>
<evidence type="ECO:0000313" key="5">
    <source>
        <dbReference type="Proteomes" id="UP000217289"/>
    </source>
</evidence>
<dbReference type="EMBL" id="CP022163">
    <property type="protein sequence ID" value="ATB32988.1"/>
    <property type="molecule type" value="Genomic_DNA"/>
</dbReference>
<name>A0A250INY2_9BACT</name>
<dbReference type="Pfam" id="PF02310">
    <property type="entry name" value="B12-binding"/>
    <property type="match status" value="1"/>
</dbReference>
<gene>
    <name evidence="4" type="ORF">MEBOL_006477</name>
</gene>
<keyword evidence="2" id="KW-0170">Cobalt</keyword>
<dbReference type="GO" id="GO:0005829">
    <property type="term" value="C:cytosol"/>
    <property type="evidence" value="ECO:0007669"/>
    <property type="project" value="TreeGrafter"/>
</dbReference>
<keyword evidence="1" id="KW-0479">Metal-binding</keyword>
<evidence type="ECO:0000256" key="1">
    <source>
        <dbReference type="ARBA" id="ARBA00022723"/>
    </source>
</evidence>
<dbReference type="InterPro" id="IPR036724">
    <property type="entry name" value="Cobalamin-bd_sf"/>
</dbReference>
<dbReference type="GO" id="GO:0046872">
    <property type="term" value="F:metal ion binding"/>
    <property type="evidence" value="ECO:0007669"/>
    <property type="project" value="UniProtKB-KW"/>
</dbReference>
<dbReference type="GO" id="GO:0050667">
    <property type="term" value="P:homocysteine metabolic process"/>
    <property type="evidence" value="ECO:0007669"/>
    <property type="project" value="TreeGrafter"/>
</dbReference>
<dbReference type="PANTHER" id="PTHR45833:SF1">
    <property type="entry name" value="METHIONINE SYNTHASE"/>
    <property type="match status" value="1"/>
</dbReference>
<dbReference type="GO" id="GO:0046653">
    <property type="term" value="P:tetrahydrofolate metabolic process"/>
    <property type="evidence" value="ECO:0007669"/>
    <property type="project" value="TreeGrafter"/>
</dbReference>
<dbReference type="SUPFAM" id="SSF52242">
    <property type="entry name" value="Cobalamin (vitamin B12)-binding domain"/>
    <property type="match status" value="1"/>
</dbReference>
<protein>
    <recommendedName>
        <fullName evidence="3">B12-binding domain-containing protein</fullName>
    </recommendedName>
</protein>
<dbReference type="InterPro" id="IPR036594">
    <property type="entry name" value="Meth_synthase_dom"/>
</dbReference>
<dbReference type="PROSITE" id="PS51332">
    <property type="entry name" value="B12_BINDING"/>
    <property type="match status" value="1"/>
</dbReference>
<dbReference type="Pfam" id="PF02607">
    <property type="entry name" value="B12-binding_2"/>
    <property type="match status" value="1"/>
</dbReference>
<accession>A0A250INY2</accession>
<dbReference type="InterPro" id="IPR006158">
    <property type="entry name" value="Cobalamin-bd"/>
</dbReference>
<dbReference type="Proteomes" id="UP000217289">
    <property type="component" value="Chromosome"/>
</dbReference>
<dbReference type="Gene3D" id="1.10.1240.10">
    <property type="entry name" value="Methionine synthase domain"/>
    <property type="match status" value="1"/>
</dbReference>
<evidence type="ECO:0000313" key="4">
    <source>
        <dbReference type="EMBL" id="ATB32988.1"/>
    </source>
</evidence>
<reference evidence="4 5" key="1">
    <citation type="submission" date="2017-06" db="EMBL/GenBank/DDBJ databases">
        <authorList>
            <person name="Kim H.J."/>
            <person name="Triplett B.A."/>
        </authorList>
    </citation>
    <scope>NUCLEOTIDE SEQUENCE [LARGE SCALE GENOMIC DNA]</scope>
    <source>
        <strain evidence="4 5">DSM 14713</strain>
    </source>
</reference>
<dbReference type="GO" id="GO:0008705">
    <property type="term" value="F:methionine synthase activity"/>
    <property type="evidence" value="ECO:0007669"/>
    <property type="project" value="TreeGrafter"/>
</dbReference>
<dbReference type="KEGG" id="mbd:MEBOL_006477"/>
<proteinExistence type="predicted"/>
<sequence length="225" mass="24291">MDRCPPSGHRHVQLVERYLETQLAGDVRGTLRLLDEALARGTPITELQCQVIQAAQREVGHLWEGNRIGVAREHQASAISQLALAHLFSRAQPEPSRGISVAVACVEGELHELAVRLVADYLELAGFTVSYFGSNLPTGSLVSMLEQEPADVVALSTTMTFNLPALRRTILAVRERLGEQQPILVGGPALADAPGLSTELKVRTAGSSPSELVAGVQAVLRERRH</sequence>
<keyword evidence="5" id="KW-1185">Reference proteome</keyword>
<dbReference type="PANTHER" id="PTHR45833">
    <property type="entry name" value="METHIONINE SYNTHASE"/>
    <property type="match status" value="1"/>
</dbReference>
<dbReference type="RefSeq" id="WP_281256606.1">
    <property type="nucleotide sequence ID" value="NZ_CP022163.1"/>
</dbReference>
<evidence type="ECO:0000256" key="2">
    <source>
        <dbReference type="ARBA" id="ARBA00023285"/>
    </source>
</evidence>
<organism evidence="4 5">
    <name type="scientific">Melittangium boletus DSM 14713</name>
    <dbReference type="NCBI Taxonomy" id="1294270"/>
    <lineage>
        <taxon>Bacteria</taxon>
        <taxon>Pseudomonadati</taxon>
        <taxon>Myxococcota</taxon>
        <taxon>Myxococcia</taxon>
        <taxon>Myxococcales</taxon>
        <taxon>Cystobacterineae</taxon>
        <taxon>Archangiaceae</taxon>
        <taxon>Melittangium</taxon>
    </lineage>
</organism>
<dbReference type="InterPro" id="IPR050554">
    <property type="entry name" value="Met_Synthase/Corrinoid"/>
</dbReference>
<dbReference type="InterPro" id="IPR003759">
    <property type="entry name" value="Cbl-bd_cap"/>
</dbReference>
<feature type="domain" description="B12-binding" evidence="3">
    <location>
        <begin position="98"/>
        <end position="225"/>
    </location>
</feature>
<dbReference type="Gene3D" id="3.40.50.280">
    <property type="entry name" value="Cobalamin-binding domain"/>
    <property type="match status" value="1"/>
</dbReference>
<evidence type="ECO:0000259" key="3">
    <source>
        <dbReference type="PROSITE" id="PS51332"/>
    </source>
</evidence>
<dbReference type="AlphaFoldDB" id="A0A250INY2"/>